<keyword evidence="2" id="KW-0813">Transport</keyword>
<sequence>MSSVTNQGVKRSMRGSWYALFVLLFLYVLSLMDRQIIALMVTPLRRDLGLSDVQVGLLEGFAFVVMYTLAAIPLGWAVDRFSRRIVIFLGLAVWSLSCSGAGFVTTFAGLFASRVGVGVGEAALSPGAHSMLSDLFPRRQLSMALGVFVIGANIGVAVSYGLGGTLIHWLSVAEKLQLPLLGEFRPWQLAFLIAGAPGVALCWLLFTIREPVRQRQGEGAASSQAVFAPVVSYVRSQSGALICVFVGFALNNLLGYTILSWAPAFLERRFGWHIGEIGPALGILLGGAGICAMLASGAIADRFYTRGRHDINVRMSVVAMLIAAPLALCAFLASTPQICLLFLTLTYFCTSSTVPNAATSLQLIAPNELRGRLAAGYIFLSNMVGQGMGPVTVGFITEHVFHNHRLVGYSLATVLPCAAVAGSVLLLIGLRSYGRALDQAEGLAAARVDGADIGKRPFPDTGRGVGRPLAATNDRFDGRSAE</sequence>
<feature type="transmembrane region" description="Helical" evidence="7">
    <location>
        <begin position="111"/>
        <end position="132"/>
    </location>
</feature>
<evidence type="ECO:0000256" key="3">
    <source>
        <dbReference type="ARBA" id="ARBA00022692"/>
    </source>
</evidence>
<dbReference type="OrthoDB" id="6057322at2"/>
<dbReference type="Pfam" id="PF07690">
    <property type="entry name" value="MFS_1"/>
    <property type="match status" value="1"/>
</dbReference>
<reference evidence="9 10" key="1">
    <citation type="submission" date="2018-01" db="EMBL/GenBank/DDBJ databases">
        <title>Species boundaries and ecological features among Paraburkholderia terrae DSMZ17804T, P. hospita DSMZ17164T and P. caribensis DSMZ13236T.</title>
        <authorList>
            <person name="Pratama A.A."/>
        </authorList>
    </citation>
    <scope>NUCLEOTIDE SEQUENCE [LARGE SCALE GENOMIC DNA]</scope>
    <source>
        <strain evidence="9 10">DSM 17804</strain>
    </source>
</reference>
<dbReference type="SUPFAM" id="SSF103473">
    <property type="entry name" value="MFS general substrate transporter"/>
    <property type="match status" value="1"/>
</dbReference>
<name>A0A2I8F4R4_9BURK</name>
<dbReference type="EMBL" id="CP026114">
    <property type="protein sequence ID" value="AUT66700.1"/>
    <property type="molecule type" value="Genomic_DNA"/>
</dbReference>
<evidence type="ECO:0000256" key="6">
    <source>
        <dbReference type="SAM" id="MobiDB-lite"/>
    </source>
</evidence>
<dbReference type="InterPro" id="IPR044770">
    <property type="entry name" value="MFS_spinster-like"/>
</dbReference>
<dbReference type="Gene3D" id="1.20.1250.20">
    <property type="entry name" value="MFS general substrate transporter like domains"/>
    <property type="match status" value="2"/>
</dbReference>
<dbReference type="RefSeq" id="WP_081921338.1">
    <property type="nucleotide sequence ID" value="NZ_CP026114.1"/>
</dbReference>
<feature type="transmembrane region" description="Helical" evidence="7">
    <location>
        <begin position="17"/>
        <end position="37"/>
    </location>
</feature>
<keyword evidence="5 7" id="KW-0472">Membrane</keyword>
<feature type="transmembrane region" description="Helical" evidence="7">
    <location>
        <begin position="340"/>
        <end position="365"/>
    </location>
</feature>
<dbReference type="Proteomes" id="UP000243502">
    <property type="component" value="Chromosome 4"/>
</dbReference>
<dbReference type="InterPro" id="IPR011701">
    <property type="entry name" value="MFS"/>
</dbReference>
<dbReference type="AlphaFoldDB" id="A0A2I8F4R4"/>
<organism evidence="9 10">
    <name type="scientific">Paraburkholderia terrae</name>
    <dbReference type="NCBI Taxonomy" id="311230"/>
    <lineage>
        <taxon>Bacteria</taxon>
        <taxon>Pseudomonadati</taxon>
        <taxon>Pseudomonadota</taxon>
        <taxon>Betaproteobacteria</taxon>
        <taxon>Burkholderiales</taxon>
        <taxon>Burkholderiaceae</taxon>
        <taxon>Paraburkholderia</taxon>
    </lineage>
</organism>
<feature type="transmembrane region" description="Helical" evidence="7">
    <location>
        <begin position="187"/>
        <end position="206"/>
    </location>
</feature>
<evidence type="ECO:0000256" key="1">
    <source>
        <dbReference type="ARBA" id="ARBA00004141"/>
    </source>
</evidence>
<dbReference type="PANTHER" id="PTHR23505:SF79">
    <property type="entry name" value="PROTEIN SPINSTER"/>
    <property type="match status" value="1"/>
</dbReference>
<comment type="subcellular location">
    <subcellularLocation>
        <location evidence="1">Membrane</location>
        <topology evidence="1">Multi-pass membrane protein</topology>
    </subcellularLocation>
</comment>
<evidence type="ECO:0000313" key="9">
    <source>
        <dbReference type="EMBL" id="AUT66700.1"/>
    </source>
</evidence>
<dbReference type="GO" id="GO:0022857">
    <property type="term" value="F:transmembrane transporter activity"/>
    <property type="evidence" value="ECO:0007669"/>
    <property type="project" value="InterPro"/>
</dbReference>
<feature type="transmembrane region" description="Helical" evidence="7">
    <location>
        <begin position="239"/>
        <end position="259"/>
    </location>
</feature>
<evidence type="ECO:0000256" key="4">
    <source>
        <dbReference type="ARBA" id="ARBA00022989"/>
    </source>
</evidence>
<feature type="transmembrane region" description="Helical" evidence="7">
    <location>
        <begin position="279"/>
        <end position="299"/>
    </location>
</feature>
<feature type="transmembrane region" description="Helical" evidence="7">
    <location>
        <begin position="85"/>
        <end position="105"/>
    </location>
</feature>
<dbReference type="InterPro" id="IPR036259">
    <property type="entry name" value="MFS_trans_sf"/>
</dbReference>
<dbReference type="KEGG" id="pter:C2L65_44745"/>
<feature type="transmembrane region" description="Helical" evidence="7">
    <location>
        <begin position="409"/>
        <end position="430"/>
    </location>
</feature>
<feature type="transmembrane region" description="Helical" evidence="7">
    <location>
        <begin position="57"/>
        <end position="78"/>
    </location>
</feature>
<dbReference type="InterPro" id="IPR020846">
    <property type="entry name" value="MFS_dom"/>
</dbReference>
<evidence type="ECO:0000259" key="8">
    <source>
        <dbReference type="PROSITE" id="PS50850"/>
    </source>
</evidence>
<dbReference type="GO" id="GO:0016020">
    <property type="term" value="C:membrane"/>
    <property type="evidence" value="ECO:0007669"/>
    <property type="project" value="UniProtKB-SubCell"/>
</dbReference>
<feature type="domain" description="Major facilitator superfamily (MFS) profile" evidence="8">
    <location>
        <begin position="19"/>
        <end position="434"/>
    </location>
</feature>
<keyword evidence="4 7" id="KW-1133">Transmembrane helix</keyword>
<dbReference type="PANTHER" id="PTHR23505">
    <property type="entry name" value="SPINSTER"/>
    <property type="match status" value="1"/>
</dbReference>
<evidence type="ECO:0000256" key="2">
    <source>
        <dbReference type="ARBA" id="ARBA00022448"/>
    </source>
</evidence>
<evidence type="ECO:0000256" key="5">
    <source>
        <dbReference type="ARBA" id="ARBA00023136"/>
    </source>
</evidence>
<protein>
    <submittedName>
        <fullName evidence="9">MFS transporter</fullName>
    </submittedName>
</protein>
<evidence type="ECO:0000256" key="7">
    <source>
        <dbReference type="SAM" id="Phobius"/>
    </source>
</evidence>
<feature type="transmembrane region" description="Helical" evidence="7">
    <location>
        <begin position="144"/>
        <end position="167"/>
    </location>
</feature>
<evidence type="ECO:0000313" key="10">
    <source>
        <dbReference type="Proteomes" id="UP000243502"/>
    </source>
</evidence>
<gene>
    <name evidence="9" type="ORF">C2L65_44745</name>
</gene>
<keyword evidence="3 7" id="KW-0812">Transmembrane</keyword>
<feature type="region of interest" description="Disordered" evidence="6">
    <location>
        <begin position="455"/>
        <end position="482"/>
    </location>
</feature>
<dbReference type="PROSITE" id="PS50850">
    <property type="entry name" value="MFS"/>
    <property type="match status" value="1"/>
</dbReference>
<feature type="transmembrane region" description="Helical" evidence="7">
    <location>
        <begin position="377"/>
        <end position="397"/>
    </location>
</feature>
<feature type="transmembrane region" description="Helical" evidence="7">
    <location>
        <begin position="311"/>
        <end position="334"/>
    </location>
</feature>
<accession>A0A2I8F4R4</accession>
<proteinExistence type="predicted"/>